<keyword evidence="3 5" id="KW-0808">Transferase</keyword>
<dbReference type="GO" id="GO:0004479">
    <property type="term" value="F:methionyl-tRNA formyltransferase activity"/>
    <property type="evidence" value="ECO:0007669"/>
    <property type="project" value="UniProtKB-UniRule"/>
</dbReference>
<dbReference type="InterPro" id="IPR001555">
    <property type="entry name" value="GART_AS"/>
</dbReference>
<dbReference type="InterPro" id="IPR002376">
    <property type="entry name" value="Formyl_transf_N"/>
</dbReference>
<dbReference type="InterPro" id="IPR036477">
    <property type="entry name" value="Formyl_transf_N_sf"/>
</dbReference>
<dbReference type="InterPro" id="IPR005794">
    <property type="entry name" value="Fmt"/>
</dbReference>
<protein>
    <recommendedName>
        <fullName evidence="2 5">Methionyl-tRNA formyltransferase</fullName>
        <ecNumber evidence="2 5">2.1.2.9</ecNumber>
    </recommendedName>
</protein>
<dbReference type="PROSITE" id="PS00373">
    <property type="entry name" value="GART"/>
    <property type="match status" value="1"/>
</dbReference>
<evidence type="ECO:0000256" key="2">
    <source>
        <dbReference type="ARBA" id="ARBA00012261"/>
    </source>
</evidence>
<reference evidence="9" key="1">
    <citation type="submission" date="2016-10" db="EMBL/GenBank/DDBJ databases">
        <authorList>
            <person name="Varghese N."/>
            <person name="Submissions S."/>
        </authorList>
    </citation>
    <scope>NUCLEOTIDE SEQUENCE [LARGE SCALE GENOMIC DNA]</scope>
    <source>
        <strain evidence="9">DSM 13577</strain>
    </source>
</reference>
<dbReference type="NCBIfam" id="TIGR00460">
    <property type="entry name" value="fmt"/>
    <property type="match status" value="1"/>
</dbReference>
<name>A0A1H9YYM8_9FIRM</name>
<organism evidence="8 9">
    <name type="scientific">Anaerobranca gottschalkii DSM 13577</name>
    <dbReference type="NCBI Taxonomy" id="1120990"/>
    <lineage>
        <taxon>Bacteria</taxon>
        <taxon>Bacillati</taxon>
        <taxon>Bacillota</taxon>
        <taxon>Clostridia</taxon>
        <taxon>Eubacteriales</taxon>
        <taxon>Proteinivoracaceae</taxon>
        <taxon>Anaerobranca</taxon>
    </lineage>
</organism>
<dbReference type="PANTHER" id="PTHR11138">
    <property type="entry name" value="METHIONYL-TRNA FORMYLTRANSFERASE"/>
    <property type="match status" value="1"/>
</dbReference>
<keyword evidence="4 5" id="KW-0648">Protein biosynthesis</keyword>
<dbReference type="InterPro" id="IPR011034">
    <property type="entry name" value="Formyl_transferase-like_C_sf"/>
</dbReference>
<evidence type="ECO:0000259" key="6">
    <source>
        <dbReference type="Pfam" id="PF00551"/>
    </source>
</evidence>
<dbReference type="HAMAP" id="MF_00182">
    <property type="entry name" value="Formyl_trans"/>
    <property type="match status" value="1"/>
</dbReference>
<keyword evidence="9" id="KW-1185">Reference proteome</keyword>
<dbReference type="PANTHER" id="PTHR11138:SF5">
    <property type="entry name" value="METHIONYL-TRNA FORMYLTRANSFERASE, MITOCHONDRIAL"/>
    <property type="match status" value="1"/>
</dbReference>
<dbReference type="EC" id="2.1.2.9" evidence="2 5"/>
<feature type="binding site" evidence="5">
    <location>
        <begin position="112"/>
        <end position="115"/>
    </location>
    <ligand>
        <name>(6S)-5,6,7,8-tetrahydrofolate</name>
        <dbReference type="ChEBI" id="CHEBI:57453"/>
    </ligand>
</feature>
<dbReference type="InterPro" id="IPR005793">
    <property type="entry name" value="Formyl_trans_C"/>
</dbReference>
<dbReference type="SUPFAM" id="SSF53328">
    <property type="entry name" value="Formyltransferase"/>
    <property type="match status" value="1"/>
</dbReference>
<dbReference type="InterPro" id="IPR044135">
    <property type="entry name" value="Met-tRNA-FMT_C"/>
</dbReference>
<feature type="domain" description="Formyl transferase C-terminal" evidence="7">
    <location>
        <begin position="207"/>
        <end position="304"/>
    </location>
</feature>
<evidence type="ECO:0000256" key="4">
    <source>
        <dbReference type="ARBA" id="ARBA00022917"/>
    </source>
</evidence>
<dbReference type="STRING" id="1120990.SAMN03080614_100577"/>
<dbReference type="AlphaFoldDB" id="A0A1H9YYM8"/>
<dbReference type="InterPro" id="IPR041711">
    <property type="entry name" value="Met-tRNA-FMT_N"/>
</dbReference>
<dbReference type="CDD" id="cd08646">
    <property type="entry name" value="FMT_core_Met-tRNA-FMT_N"/>
    <property type="match status" value="1"/>
</dbReference>
<evidence type="ECO:0000256" key="3">
    <source>
        <dbReference type="ARBA" id="ARBA00022679"/>
    </source>
</evidence>
<evidence type="ECO:0000313" key="8">
    <source>
        <dbReference type="EMBL" id="SES73818.1"/>
    </source>
</evidence>
<feature type="domain" description="Formyl transferase N-terminal" evidence="6">
    <location>
        <begin position="3"/>
        <end position="182"/>
    </location>
</feature>
<dbReference type="SUPFAM" id="SSF50486">
    <property type="entry name" value="FMT C-terminal domain-like"/>
    <property type="match status" value="1"/>
</dbReference>
<gene>
    <name evidence="5" type="primary">fmt</name>
    <name evidence="8" type="ORF">SAMN03080614_100577</name>
</gene>
<accession>A0A1H9YYM8</accession>
<dbReference type="CDD" id="cd08704">
    <property type="entry name" value="Met_tRNA_FMT_C"/>
    <property type="match status" value="1"/>
</dbReference>
<dbReference type="Pfam" id="PF02911">
    <property type="entry name" value="Formyl_trans_C"/>
    <property type="match status" value="1"/>
</dbReference>
<evidence type="ECO:0000313" key="9">
    <source>
        <dbReference type="Proteomes" id="UP000243819"/>
    </source>
</evidence>
<comment type="function">
    <text evidence="5">Attaches a formyl group to the free amino group of methionyl-tRNA(fMet). The formyl group appears to play a dual role in the initiator identity of N-formylmethionyl-tRNA by promoting its recognition by IF2 and preventing the misappropriation of this tRNA by the elongation apparatus.</text>
</comment>
<dbReference type="FunFam" id="3.40.50.12230:FF:000001">
    <property type="entry name" value="Methionyl-tRNA formyltransferase"/>
    <property type="match status" value="1"/>
</dbReference>
<dbReference type="Gene3D" id="3.40.50.12230">
    <property type="match status" value="1"/>
</dbReference>
<evidence type="ECO:0000256" key="5">
    <source>
        <dbReference type="HAMAP-Rule" id="MF_00182"/>
    </source>
</evidence>
<comment type="similarity">
    <text evidence="1 5">Belongs to the Fmt family.</text>
</comment>
<comment type="catalytic activity">
    <reaction evidence="5">
        <text>L-methionyl-tRNA(fMet) + (6R)-10-formyltetrahydrofolate = N-formyl-L-methionyl-tRNA(fMet) + (6S)-5,6,7,8-tetrahydrofolate + H(+)</text>
        <dbReference type="Rhea" id="RHEA:24380"/>
        <dbReference type="Rhea" id="RHEA-COMP:9952"/>
        <dbReference type="Rhea" id="RHEA-COMP:9953"/>
        <dbReference type="ChEBI" id="CHEBI:15378"/>
        <dbReference type="ChEBI" id="CHEBI:57453"/>
        <dbReference type="ChEBI" id="CHEBI:78530"/>
        <dbReference type="ChEBI" id="CHEBI:78844"/>
        <dbReference type="ChEBI" id="CHEBI:195366"/>
        <dbReference type="EC" id="2.1.2.9"/>
    </reaction>
</comment>
<dbReference type="GO" id="GO:0005829">
    <property type="term" value="C:cytosol"/>
    <property type="evidence" value="ECO:0007669"/>
    <property type="project" value="TreeGrafter"/>
</dbReference>
<dbReference type="EMBL" id="FOIF01000005">
    <property type="protein sequence ID" value="SES73818.1"/>
    <property type="molecule type" value="Genomic_DNA"/>
</dbReference>
<dbReference type="Proteomes" id="UP000243819">
    <property type="component" value="Unassembled WGS sequence"/>
</dbReference>
<sequence>MTMRIIFMGTPEFAVPTLEKLYLSKHEIVAVVTKPDQKRGRGQKVSFSPVKELALSHGTLVLQPEKIKGNADFIETLKKLNADVFVVVAYGKILPKIVLDIPKKGCINVHGSLLPKYRGAAPIHWALLNGEKTTGVTTMLMDEGMDTGDMLLKREIPIEEGDNVETLHEKLAQIGADLLIKTLEELEEGTLKPEKQQEDLATYAPMVTKEMGLIDWNLPAKNIYNKLRGLNPWPGTYTHIKGDRLKIISGEIYREYSECQEPGTIVEITKEGIVVETGEGSILIKEVQPANKDKMDSYSYVNGYKIKRGEKFE</sequence>
<evidence type="ECO:0000259" key="7">
    <source>
        <dbReference type="Pfam" id="PF02911"/>
    </source>
</evidence>
<evidence type="ECO:0000256" key="1">
    <source>
        <dbReference type="ARBA" id="ARBA00010699"/>
    </source>
</evidence>
<proteinExistence type="inferred from homology"/>
<dbReference type="RefSeq" id="WP_341422788.1">
    <property type="nucleotide sequence ID" value="NZ_FOIF01000005.1"/>
</dbReference>
<dbReference type="Pfam" id="PF00551">
    <property type="entry name" value="Formyl_trans_N"/>
    <property type="match status" value="1"/>
</dbReference>